<dbReference type="GO" id="GO:0016020">
    <property type="term" value="C:membrane"/>
    <property type="evidence" value="ECO:0007669"/>
    <property type="project" value="UniProtKB-SubCell"/>
</dbReference>
<comment type="caution">
    <text evidence="9">The sequence shown here is derived from an EMBL/GenBank/DDBJ whole genome shotgun (WGS) entry which is preliminary data.</text>
</comment>
<keyword evidence="10" id="KW-1185">Reference proteome</keyword>
<name>A0AAD5YAY9_9APHY</name>
<organism evidence="9 10">
    <name type="scientific">Meripilus lineatus</name>
    <dbReference type="NCBI Taxonomy" id="2056292"/>
    <lineage>
        <taxon>Eukaryota</taxon>
        <taxon>Fungi</taxon>
        <taxon>Dikarya</taxon>
        <taxon>Basidiomycota</taxon>
        <taxon>Agaricomycotina</taxon>
        <taxon>Agaricomycetes</taxon>
        <taxon>Polyporales</taxon>
        <taxon>Meripilaceae</taxon>
        <taxon>Meripilus</taxon>
    </lineage>
</organism>
<feature type="domain" description="Fatty acid desaturase" evidence="7">
    <location>
        <begin position="207"/>
        <end position="473"/>
    </location>
</feature>
<evidence type="ECO:0000256" key="5">
    <source>
        <dbReference type="ARBA" id="ARBA00023136"/>
    </source>
</evidence>
<dbReference type="Pfam" id="PF00487">
    <property type="entry name" value="FA_desaturase"/>
    <property type="match status" value="1"/>
</dbReference>
<evidence type="ECO:0000256" key="6">
    <source>
        <dbReference type="SAM" id="Phobius"/>
    </source>
</evidence>
<evidence type="ECO:0000256" key="4">
    <source>
        <dbReference type="ARBA" id="ARBA00023002"/>
    </source>
</evidence>
<dbReference type="InterPro" id="IPR021863">
    <property type="entry name" value="FAS_N"/>
</dbReference>
<evidence type="ECO:0000313" key="10">
    <source>
        <dbReference type="Proteomes" id="UP001212997"/>
    </source>
</evidence>
<evidence type="ECO:0000256" key="2">
    <source>
        <dbReference type="ARBA" id="ARBA00005189"/>
    </source>
</evidence>
<evidence type="ECO:0000313" key="9">
    <source>
        <dbReference type="EMBL" id="KAJ3478868.1"/>
    </source>
</evidence>
<dbReference type="AlphaFoldDB" id="A0AAD5YAY9"/>
<evidence type="ECO:0000259" key="8">
    <source>
        <dbReference type="Pfam" id="PF11960"/>
    </source>
</evidence>
<dbReference type="GO" id="GO:0006629">
    <property type="term" value="P:lipid metabolic process"/>
    <property type="evidence" value="ECO:0007669"/>
    <property type="project" value="InterPro"/>
</dbReference>
<dbReference type="Proteomes" id="UP001212997">
    <property type="component" value="Unassembled WGS sequence"/>
</dbReference>
<comment type="subcellular location">
    <subcellularLocation>
        <location evidence="1">Membrane</location>
    </subcellularLocation>
</comment>
<protein>
    <recommendedName>
        <fullName evidence="11">Fatty acid desaturase domain-containing protein</fullName>
    </recommendedName>
</protein>
<proteinExistence type="inferred from homology"/>
<dbReference type="Pfam" id="PF11960">
    <property type="entry name" value="DUF3474"/>
    <property type="match status" value="1"/>
</dbReference>
<feature type="domain" description="Fatty acid desaturase N-terminal" evidence="8">
    <location>
        <begin position="94"/>
        <end position="131"/>
    </location>
</feature>
<dbReference type="EMBL" id="JANAWD010000478">
    <property type="protein sequence ID" value="KAJ3478868.1"/>
    <property type="molecule type" value="Genomic_DNA"/>
</dbReference>
<feature type="transmembrane region" description="Helical" evidence="6">
    <location>
        <begin position="129"/>
        <end position="153"/>
    </location>
</feature>
<sequence>MLKYIHGFPHKDIKSAIHEHSIFLITSPSPPSLNFLASFRIPLPLQSLPSYPSISRLLSQDIFSSIKMWFSNAPEYEARTTWSSLPLTYRLNKPFAPPTVTLKEIHDAVPKELMRKDAIRSASYIVRDVIFCSLLMYFACNIETMVRTGFWGYLPLSASWQMNTLRAVLWLWYWWWQGLVFTSFFCIGMYFRGGYLVCDRKSDNLFFGIFSLAHEMGHGALFDSWYANNITGFIMDSFILVPFFAWKASHNAHHKAVGSVERDENYVPYTRSDYKLPPQKAARWADYAEVFDETPIMTLSRLLIMQVFGWWLYLSCNAMGSKLHPEGTNHFSPYSPIFRKEQRWGIIASDIGLAAMTSLLSYVGFTYGGKTVLMYYFIPYMPRNSSLLRMGTFTVLCTFLHHSDPTIPHYRKEEWTFLRGAAATVDRPILGWMGRFFFHNVSHDHVAHHFFSQAPFYNQPKITEAIRSVLKDDYNFDSTNSLYALYRSFTECVFIEDEGAIVFYKNAEGEASRQVADGVLQSPTSTSIKRKSLGAPDPRIVCISGDMLP</sequence>
<evidence type="ECO:0000259" key="7">
    <source>
        <dbReference type="Pfam" id="PF00487"/>
    </source>
</evidence>
<keyword evidence="4" id="KW-0560">Oxidoreductase</keyword>
<comment type="similarity">
    <text evidence="3">Belongs to the fatty acid desaturase type 1 family.</text>
</comment>
<comment type="pathway">
    <text evidence="2">Lipid metabolism.</text>
</comment>
<keyword evidence="6" id="KW-0812">Transmembrane</keyword>
<evidence type="ECO:0008006" key="11">
    <source>
        <dbReference type="Google" id="ProtNLM"/>
    </source>
</evidence>
<evidence type="ECO:0000256" key="1">
    <source>
        <dbReference type="ARBA" id="ARBA00004370"/>
    </source>
</evidence>
<keyword evidence="5 6" id="KW-0472">Membrane</keyword>
<keyword evidence="6" id="KW-1133">Transmembrane helix</keyword>
<dbReference type="PANTHER" id="PTHR32100">
    <property type="entry name" value="OMEGA-6 FATTY ACID DESATURASE, CHLOROPLASTIC"/>
    <property type="match status" value="1"/>
</dbReference>
<feature type="transmembrane region" description="Helical" evidence="6">
    <location>
        <begin position="173"/>
        <end position="191"/>
    </location>
</feature>
<dbReference type="InterPro" id="IPR012171">
    <property type="entry name" value="Fatty_acid_desaturase"/>
</dbReference>
<evidence type="ECO:0000256" key="3">
    <source>
        <dbReference type="ARBA" id="ARBA00009295"/>
    </source>
</evidence>
<reference evidence="9" key="1">
    <citation type="submission" date="2022-07" db="EMBL/GenBank/DDBJ databases">
        <title>Genome Sequence of Physisporinus lineatus.</title>
        <authorList>
            <person name="Buettner E."/>
        </authorList>
    </citation>
    <scope>NUCLEOTIDE SEQUENCE</scope>
    <source>
        <strain evidence="9">VT162</strain>
    </source>
</reference>
<dbReference type="InterPro" id="IPR005804">
    <property type="entry name" value="FA_desaturase_dom"/>
</dbReference>
<accession>A0AAD5YAY9</accession>
<dbReference type="GO" id="GO:0016717">
    <property type="term" value="F:oxidoreductase activity, acting on paired donors, with oxidation of a pair of donors resulting in the reduction of molecular oxygen to two molecules of water"/>
    <property type="evidence" value="ECO:0007669"/>
    <property type="project" value="InterPro"/>
</dbReference>
<gene>
    <name evidence="9" type="ORF">NLI96_g9459</name>
</gene>